<evidence type="ECO:0000256" key="11">
    <source>
        <dbReference type="ARBA" id="ARBA00023004"/>
    </source>
</evidence>
<evidence type="ECO:0000256" key="3">
    <source>
        <dbReference type="ARBA" id="ARBA00022448"/>
    </source>
</evidence>
<dbReference type="AlphaFoldDB" id="A0A2G9FW52"/>
<evidence type="ECO:0000256" key="9">
    <source>
        <dbReference type="ARBA" id="ARBA00022982"/>
    </source>
</evidence>
<dbReference type="GO" id="GO:0006122">
    <property type="term" value="P:mitochondrial electron transport, ubiquinol to cytochrome c"/>
    <property type="evidence" value="ECO:0007669"/>
    <property type="project" value="TreeGrafter"/>
</dbReference>
<reference evidence="18" key="1">
    <citation type="journal article" date="2018" name="Gigascience">
        <title>Genome assembly of the Pink Ipe (Handroanthus impetiginosus, Bignoniaceae), a highly valued, ecologically keystone Neotropical timber forest tree.</title>
        <authorList>
            <person name="Silva-Junior O.B."/>
            <person name="Grattapaglia D."/>
            <person name="Novaes E."/>
            <person name="Collevatti R.G."/>
        </authorList>
    </citation>
    <scope>NUCLEOTIDE SEQUENCE [LARGE SCALE GENOMIC DNA]</scope>
    <source>
        <strain evidence="18">cv. UFG-1</strain>
    </source>
</reference>
<evidence type="ECO:0000259" key="16">
    <source>
        <dbReference type="PROSITE" id="PS51003"/>
    </source>
</evidence>
<evidence type="ECO:0000256" key="13">
    <source>
        <dbReference type="ARBA" id="ARBA00023136"/>
    </source>
</evidence>
<comment type="subcellular location">
    <subcellularLocation>
        <location evidence="1">Mitochondrion inner membrane</location>
        <topology evidence="1">Multi-pass membrane protein</topology>
    </subcellularLocation>
</comment>
<dbReference type="SUPFAM" id="SSF81342">
    <property type="entry name" value="Transmembrane di-heme cytochromes"/>
    <property type="match status" value="1"/>
</dbReference>
<keyword evidence="12" id="KW-0496">Mitochondrion</keyword>
<evidence type="ECO:0000256" key="8">
    <source>
        <dbReference type="ARBA" id="ARBA00022792"/>
    </source>
</evidence>
<evidence type="ECO:0000256" key="7">
    <source>
        <dbReference type="ARBA" id="ARBA00022723"/>
    </source>
</evidence>
<evidence type="ECO:0000256" key="14">
    <source>
        <dbReference type="SAM" id="Phobius"/>
    </source>
</evidence>
<evidence type="ECO:0000256" key="1">
    <source>
        <dbReference type="ARBA" id="ARBA00004448"/>
    </source>
</evidence>
<keyword evidence="9" id="KW-0249">Electron transport</keyword>
<dbReference type="InterPro" id="IPR005798">
    <property type="entry name" value="Cyt_b/b6_C"/>
</dbReference>
<keyword evidence="6 14" id="KW-0812">Transmembrane</keyword>
<dbReference type="InterPro" id="IPR027387">
    <property type="entry name" value="Cytb/b6-like_sf"/>
</dbReference>
<dbReference type="STRING" id="429701.A0A2G9FW52"/>
<feature type="transmembrane region" description="Helical" evidence="14">
    <location>
        <begin position="147"/>
        <end position="170"/>
    </location>
</feature>
<keyword evidence="7" id="KW-0479">Metal-binding</keyword>
<evidence type="ECO:0000259" key="15">
    <source>
        <dbReference type="PROSITE" id="PS51002"/>
    </source>
</evidence>
<name>A0A2G9FW52_9LAMI</name>
<evidence type="ECO:0000256" key="5">
    <source>
        <dbReference type="ARBA" id="ARBA00022660"/>
    </source>
</evidence>
<feature type="domain" description="Cytochrome b/b6 C-terminal region profile" evidence="16">
    <location>
        <begin position="137"/>
        <end position="198"/>
    </location>
</feature>
<keyword evidence="10 14" id="KW-1133">Transmembrane helix</keyword>
<evidence type="ECO:0000256" key="10">
    <source>
        <dbReference type="ARBA" id="ARBA00022989"/>
    </source>
</evidence>
<keyword evidence="18" id="KW-1185">Reference proteome</keyword>
<dbReference type="GO" id="GO:0008121">
    <property type="term" value="F:quinol-cytochrome-c reductase activity"/>
    <property type="evidence" value="ECO:0007669"/>
    <property type="project" value="TreeGrafter"/>
</dbReference>
<dbReference type="GO" id="GO:0046872">
    <property type="term" value="F:metal ion binding"/>
    <property type="evidence" value="ECO:0007669"/>
    <property type="project" value="UniProtKB-KW"/>
</dbReference>
<dbReference type="OrthoDB" id="1917301at2759"/>
<dbReference type="PANTHER" id="PTHR19271">
    <property type="entry name" value="CYTOCHROME B"/>
    <property type="match status" value="1"/>
</dbReference>
<keyword evidence="8" id="KW-0999">Mitochondrion inner membrane</keyword>
<proteinExistence type="predicted"/>
<keyword evidence="4" id="KW-0349">Heme</keyword>
<dbReference type="InterPro" id="IPR005797">
    <property type="entry name" value="Cyt_b/b6_N"/>
</dbReference>
<gene>
    <name evidence="17" type="ORF">CDL12_30409</name>
</gene>
<evidence type="ECO:0000256" key="4">
    <source>
        <dbReference type="ARBA" id="ARBA00022617"/>
    </source>
</evidence>
<dbReference type="GO" id="GO:0016491">
    <property type="term" value="F:oxidoreductase activity"/>
    <property type="evidence" value="ECO:0007669"/>
    <property type="project" value="UniProtKB-UniRule"/>
</dbReference>
<dbReference type="PROSITE" id="PS51002">
    <property type="entry name" value="CYTB_NTER"/>
    <property type="match status" value="1"/>
</dbReference>
<comment type="caution">
    <text evidence="17">The sequence shown here is derived from an EMBL/GenBank/DDBJ whole genome shotgun (WGS) entry which is preliminary data.</text>
</comment>
<keyword evidence="11" id="KW-0408">Iron</keyword>
<sequence length="198" mass="22196">MGFILGMCLTLQIITGIILSINYVSQVELSFDSVIHIIRDVEIGAITRYTHINGASLFFIIMFIHIGRGATVITSIISAIPYVGKRVTQWVWGNFSVSQPTLNRFFSLHYLIPIIIMLMVIIHLILLHQKGSSNPTGTVTNYDKMKFFPYFLVKDIIPLIIATIIIVALISTDPNNLGDVENFNKARISTTPPHIQPE</sequence>
<dbReference type="GO" id="GO:0005743">
    <property type="term" value="C:mitochondrial inner membrane"/>
    <property type="evidence" value="ECO:0007669"/>
    <property type="project" value="UniProtKB-SubCell"/>
</dbReference>
<keyword evidence="3" id="KW-0813">Transport</keyword>
<organism evidence="17 18">
    <name type="scientific">Handroanthus impetiginosus</name>
    <dbReference type="NCBI Taxonomy" id="429701"/>
    <lineage>
        <taxon>Eukaryota</taxon>
        <taxon>Viridiplantae</taxon>
        <taxon>Streptophyta</taxon>
        <taxon>Embryophyta</taxon>
        <taxon>Tracheophyta</taxon>
        <taxon>Spermatophyta</taxon>
        <taxon>Magnoliopsida</taxon>
        <taxon>eudicotyledons</taxon>
        <taxon>Gunneridae</taxon>
        <taxon>Pentapetalae</taxon>
        <taxon>asterids</taxon>
        <taxon>lamiids</taxon>
        <taxon>Lamiales</taxon>
        <taxon>Bignoniaceae</taxon>
        <taxon>Crescentiina</taxon>
        <taxon>Tabebuia alliance</taxon>
        <taxon>Handroanthus</taxon>
    </lineage>
</organism>
<feature type="transmembrane region" description="Helical" evidence="14">
    <location>
        <begin position="57"/>
        <end position="84"/>
    </location>
</feature>
<protein>
    <recommendedName>
        <fullName evidence="2">Cytochrome b</fullName>
    </recommendedName>
</protein>
<dbReference type="Proteomes" id="UP000231279">
    <property type="component" value="Unassembled WGS sequence"/>
</dbReference>
<dbReference type="PANTHER" id="PTHR19271:SF16">
    <property type="entry name" value="CYTOCHROME B"/>
    <property type="match status" value="1"/>
</dbReference>
<dbReference type="Pfam" id="PF13631">
    <property type="entry name" value="Cytochrom_B_N_2"/>
    <property type="match status" value="1"/>
</dbReference>
<evidence type="ECO:0000313" key="18">
    <source>
        <dbReference type="Proteomes" id="UP000231279"/>
    </source>
</evidence>
<dbReference type="InterPro" id="IPR016174">
    <property type="entry name" value="Di-haem_cyt_TM"/>
</dbReference>
<dbReference type="EMBL" id="NKXS01010883">
    <property type="protein sequence ID" value="PIM97124.1"/>
    <property type="molecule type" value="Genomic_DNA"/>
</dbReference>
<evidence type="ECO:0000256" key="12">
    <source>
        <dbReference type="ARBA" id="ARBA00023128"/>
    </source>
</evidence>
<feature type="domain" description="Cytochrome b/b6 N-terminal region profile" evidence="15">
    <location>
        <begin position="1"/>
        <end position="136"/>
    </location>
</feature>
<keyword evidence="5" id="KW-0679">Respiratory chain</keyword>
<keyword evidence="13 14" id="KW-0472">Membrane</keyword>
<accession>A0A2G9FW52</accession>
<feature type="transmembrane region" description="Helical" evidence="14">
    <location>
        <begin position="105"/>
        <end position="127"/>
    </location>
</feature>
<evidence type="ECO:0000313" key="17">
    <source>
        <dbReference type="EMBL" id="PIM97124.1"/>
    </source>
</evidence>
<evidence type="ECO:0000256" key="6">
    <source>
        <dbReference type="ARBA" id="ARBA00022692"/>
    </source>
</evidence>
<dbReference type="PROSITE" id="PS51003">
    <property type="entry name" value="CYTB_CTER"/>
    <property type="match status" value="1"/>
</dbReference>
<dbReference type="Gene3D" id="1.20.810.10">
    <property type="entry name" value="Cytochrome Bc1 Complex, Chain C"/>
    <property type="match status" value="2"/>
</dbReference>
<evidence type="ECO:0000256" key="2">
    <source>
        <dbReference type="ARBA" id="ARBA00013531"/>
    </source>
</evidence>